<feature type="region of interest" description="Disordered" evidence="6">
    <location>
        <begin position="379"/>
        <end position="402"/>
    </location>
</feature>
<evidence type="ECO:0000313" key="8">
    <source>
        <dbReference type="Proteomes" id="UP000054988"/>
    </source>
</evidence>
<comment type="subcellular location">
    <subcellularLocation>
        <location evidence="2">Cytoplasm</location>
    </subcellularLocation>
    <subcellularLocation>
        <location evidence="1">Nucleus</location>
    </subcellularLocation>
</comment>
<feature type="region of interest" description="Disordered" evidence="6">
    <location>
        <begin position="741"/>
        <end position="761"/>
    </location>
</feature>
<evidence type="ECO:0000256" key="2">
    <source>
        <dbReference type="ARBA" id="ARBA00004496"/>
    </source>
</evidence>
<dbReference type="eggNOG" id="KOG1293">
    <property type="taxonomic scope" value="Eukaryota"/>
</dbReference>
<dbReference type="InterPro" id="IPR016024">
    <property type="entry name" value="ARM-type_fold"/>
</dbReference>
<dbReference type="Gene3D" id="1.25.10.10">
    <property type="entry name" value="Leucine-rich Repeat Variant"/>
    <property type="match status" value="3"/>
</dbReference>
<dbReference type="GO" id="GO:0005737">
    <property type="term" value="C:cytoplasm"/>
    <property type="evidence" value="ECO:0007669"/>
    <property type="project" value="UniProtKB-SubCell"/>
</dbReference>
<keyword evidence="4" id="KW-0677">Repeat</keyword>
<dbReference type="SUPFAM" id="SSF48371">
    <property type="entry name" value="ARM repeat"/>
    <property type="match status" value="1"/>
</dbReference>
<dbReference type="PANTHER" id="PTHR15651">
    <property type="entry name" value="ARMADILLO REPEAT-CONTAINING PROTEIN 8"/>
    <property type="match status" value="1"/>
</dbReference>
<evidence type="ECO:0008006" key="9">
    <source>
        <dbReference type="Google" id="ProtNLM"/>
    </source>
</evidence>
<dbReference type="GO" id="GO:0043161">
    <property type="term" value="P:proteasome-mediated ubiquitin-dependent protein catabolic process"/>
    <property type="evidence" value="ECO:0007669"/>
    <property type="project" value="TreeGrafter"/>
</dbReference>
<evidence type="ECO:0000256" key="6">
    <source>
        <dbReference type="SAM" id="MobiDB-lite"/>
    </source>
</evidence>
<evidence type="ECO:0000256" key="3">
    <source>
        <dbReference type="ARBA" id="ARBA00022490"/>
    </source>
</evidence>
<accession>A0A0W0F227</accession>
<proteinExistence type="predicted"/>
<dbReference type="InterPro" id="IPR038739">
    <property type="entry name" value="ARMC8/Vid28"/>
</dbReference>
<dbReference type="GO" id="GO:0005634">
    <property type="term" value="C:nucleus"/>
    <property type="evidence" value="ECO:0007669"/>
    <property type="project" value="UniProtKB-SubCell"/>
</dbReference>
<dbReference type="PANTHER" id="PTHR15651:SF7">
    <property type="entry name" value="ARMADILLO REPEAT-CONTAINING PROTEIN 8"/>
    <property type="match status" value="1"/>
</dbReference>
<dbReference type="InterPro" id="IPR011989">
    <property type="entry name" value="ARM-like"/>
</dbReference>
<dbReference type="Proteomes" id="UP000054988">
    <property type="component" value="Unassembled WGS sequence"/>
</dbReference>
<evidence type="ECO:0000256" key="1">
    <source>
        <dbReference type="ARBA" id="ARBA00004123"/>
    </source>
</evidence>
<evidence type="ECO:0000256" key="5">
    <source>
        <dbReference type="ARBA" id="ARBA00023242"/>
    </source>
</evidence>
<name>A0A0W0F227_MONRR</name>
<sequence length="992" mass="105592">MTVQTPPTVDRLKSIKNRIIGNPTAKTELSQDIPLLEVLVECLASAYQDAIRIEAAHIITSLSINTGSDNALACLLRADTPRGLLMSLTSPSSPPVQAALARALRSLTAAIADVVGPSVSGLRPETTATLRNDARIALDEIFMVETLDVVLPLLGHHHYSDGVAVSIAQLLARSLRVAQHRTAVTEWLPSDERAKESRSRRGWEKLSAHGVNAPARQGGWVTRNLKTMLDSRAHKVQEAALLALGTLAKENVAIASALTEHQGLASVVNILAKSRSPDLQLAACLCATHIIRASPQPNDSIASMVISVLNRFISPPSTFSTASTSVSIQQQRQACNILHHLVIDDPPLCKLAFTRGCLNNLARLLSSLTIIPSGEPHTLTDIVGDSGKDRKPNTISESSDEPPSLSVLREAILTALAALALLQHEIRMALTELDLGEVPMHPALTASSDFVASEGASNGEYTPTLNGGKHKELLALLRLTIKSPHPGIRYATAELMRALTRSVAVLRTSVVDSGLGQLILERVMDPKEDRRVVGAALKAVCNGVCEFSPLRDGYVKEGLVERLVKFIRGIEPFDAVEGSHSPVLDTSLRPIALWAIKNLVKKSDDNKKSKVMTELGWGTLAELMVSGKLESRGRLRRVLREKKAKNRRESVMGGIVGSMDIDGESDVMVQNAVDDSSDTEEEMEQEEADMDQDIPAVQEQAIHIVRNLSENESGIDMVFGEFGKINLLDIPFFATQESKMPSASFSSLPSPTSTASFPTLSPAPPRISPSLHPIIAILTTILSAPPSAAPDITLQATFTLANLSNGSPSQQALILSHPPLLRAIRNVLAESGRGFEGGDVRKPAVGAVLALAKGCAGVVSSAGSSHGFGGDASKVITSARCRKEMSEAGVLGTLKRICESQGGVVGVGIGMVHHHPHHHPTSAGSKVGLGHSHSYSATPAISGGPSTSPTTPTHSHLVAHAAPLMDTDKEVVELARSALDWLDHDVYGGTVM</sequence>
<feature type="compositionally biased region" description="Low complexity" evidence="6">
    <location>
        <begin position="741"/>
        <end position="760"/>
    </location>
</feature>
<protein>
    <recommendedName>
        <fullName evidence="9">Armadillo repeat-containing protein 8</fullName>
    </recommendedName>
</protein>
<dbReference type="GO" id="GO:0034657">
    <property type="term" value="C:GID complex"/>
    <property type="evidence" value="ECO:0007669"/>
    <property type="project" value="TreeGrafter"/>
</dbReference>
<keyword evidence="5" id="KW-0539">Nucleus</keyword>
<reference evidence="7 8" key="1">
    <citation type="submission" date="2015-12" db="EMBL/GenBank/DDBJ databases">
        <title>Draft genome sequence of Moniliophthora roreri, the causal agent of frosty pod rot of cacao.</title>
        <authorList>
            <person name="Aime M.C."/>
            <person name="Diaz-Valderrama J.R."/>
            <person name="Kijpornyongpan T."/>
            <person name="Phillips-Mora W."/>
        </authorList>
    </citation>
    <scope>NUCLEOTIDE SEQUENCE [LARGE SCALE GENOMIC DNA]</scope>
    <source>
        <strain evidence="7 8">MCA 2952</strain>
    </source>
</reference>
<gene>
    <name evidence="7" type="ORF">WG66_17168</name>
</gene>
<evidence type="ECO:0000256" key="4">
    <source>
        <dbReference type="ARBA" id="ARBA00022737"/>
    </source>
</evidence>
<evidence type="ECO:0000313" key="7">
    <source>
        <dbReference type="EMBL" id="KTB30258.1"/>
    </source>
</evidence>
<feature type="compositionally biased region" description="Low complexity" evidence="6">
    <location>
        <begin position="942"/>
        <end position="954"/>
    </location>
</feature>
<comment type="caution">
    <text evidence="7">The sequence shown here is derived from an EMBL/GenBank/DDBJ whole genome shotgun (WGS) entry which is preliminary data.</text>
</comment>
<organism evidence="7 8">
    <name type="scientific">Moniliophthora roreri</name>
    <name type="common">Frosty pod rot fungus</name>
    <name type="synonym">Monilia roreri</name>
    <dbReference type="NCBI Taxonomy" id="221103"/>
    <lineage>
        <taxon>Eukaryota</taxon>
        <taxon>Fungi</taxon>
        <taxon>Dikarya</taxon>
        <taxon>Basidiomycota</taxon>
        <taxon>Agaricomycotina</taxon>
        <taxon>Agaricomycetes</taxon>
        <taxon>Agaricomycetidae</taxon>
        <taxon>Agaricales</taxon>
        <taxon>Marasmiineae</taxon>
        <taxon>Marasmiaceae</taxon>
        <taxon>Moniliophthora</taxon>
    </lineage>
</organism>
<dbReference type="EMBL" id="LATX01002391">
    <property type="protein sequence ID" value="KTB30258.1"/>
    <property type="molecule type" value="Genomic_DNA"/>
</dbReference>
<feature type="region of interest" description="Disordered" evidence="6">
    <location>
        <begin position="916"/>
        <end position="954"/>
    </location>
</feature>
<keyword evidence="3" id="KW-0963">Cytoplasm</keyword>
<dbReference type="AlphaFoldDB" id="A0A0W0F227"/>